<dbReference type="InterPro" id="IPR029479">
    <property type="entry name" value="Nitroreductase"/>
</dbReference>
<accession>Q8YH87</accession>
<sequence length="121" mass="13695">MSHPVFDFLAQRSLTPISAICEPAPEGEELAALLKVAARIPDHGRLTPWRFILYRGDTRRQVGEYLVKRAEEREGPLSDAQKDKEATRFSARRLLSVSFFPPLRMSESPNGSSSFLPVRLR</sequence>
<dbReference type="PANTHER" id="PTHR43821:SF1">
    <property type="entry name" value="NAD(P)H NITROREDUCTASE YDJA-RELATED"/>
    <property type="match status" value="1"/>
</dbReference>
<feature type="domain" description="Nitroreductase" evidence="1">
    <location>
        <begin position="25"/>
        <end position="86"/>
    </location>
</feature>
<dbReference type="SUPFAM" id="SSF55469">
    <property type="entry name" value="FMN-dependent nitroreductase-like"/>
    <property type="match status" value="1"/>
</dbReference>
<organism evidence="2 3">
    <name type="scientific">Brucella melitensis biotype 1 (strain ATCC 23456 / CCUG 17765 / NCTC 10094 / 16M)</name>
    <dbReference type="NCBI Taxonomy" id="224914"/>
    <lineage>
        <taxon>Bacteria</taxon>
        <taxon>Pseudomonadati</taxon>
        <taxon>Pseudomonadota</taxon>
        <taxon>Alphaproteobacteria</taxon>
        <taxon>Hyphomicrobiales</taxon>
        <taxon>Brucellaceae</taxon>
        <taxon>Brucella/Ochrobactrum group</taxon>
        <taxon>Brucella</taxon>
    </lineage>
</organism>
<dbReference type="PANTHER" id="PTHR43821">
    <property type="entry name" value="NAD(P)H NITROREDUCTASE YDJA-RELATED"/>
    <property type="match status" value="1"/>
</dbReference>
<dbReference type="eggNOG" id="COG0778">
    <property type="taxonomic scope" value="Bacteria"/>
</dbReference>
<gene>
    <name evidence="2" type="ordered locus">BMEI0917</name>
</gene>
<accession>D0B3A7</accession>
<dbReference type="InterPro" id="IPR052530">
    <property type="entry name" value="NAD(P)H_nitroreductase"/>
</dbReference>
<dbReference type="Gene3D" id="3.40.109.10">
    <property type="entry name" value="NADH Oxidase"/>
    <property type="match status" value="1"/>
</dbReference>
<proteinExistence type="predicted"/>
<name>Q8YH87_BRUME</name>
<dbReference type="EMBL" id="AE008917">
    <property type="protein sequence ID" value="AAL52098.1"/>
    <property type="molecule type" value="Genomic_DNA"/>
</dbReference>
<dbReference type="PIR" id="AG3366">
    <property type="entry name" value="AG3366"/>
</dbReference>
<dbReference type="GO" id="GO:0016491">
    <property type="term" value="F:oxidoreductase activity"/>
    <property type="evidence" value="ECO:0007669"/>
    <property type="project" value="InterPro"/>
</dbReference>
<dbReference type="Pfam" id="PF00881">
    <property type="entry name" value="Nitroreductase"/>
    <property type="match status" value="1"/>
</dbReference>
<reference evidence="2 3" key="1">
    <citation type="journal article" date="2002" name="Proc. Natl. Acad. Sci. U.S.A.">
        <title>The genome sequence of the facultative intracellular pathogen Brucella melitensis.</title>
        <authorList>
            <person name="DelVecchio V.G."/>
            <person name="Kapatral V."/>
            <person name="Redkar R.J."/>
            <person name="Patra G."/>
            <person name="Mujer C."/>
            <person name="Los T."/>
            <person name="Ivanova N."/>
            <person name="Anderson I."/>
            <person name="Bhattacharyya A."/>
            <person name="Lykidis A."/>
            <person name="Reznik G."/>
            <person name="Jablonski L."/>
            <person name="Larsen N."/>
            <person name="D'Souza M."/>
            <person name="Bernal A."/>
            <person name="Mazur M."/>
            <person name="Goltsman E."/>
            <person name="Selkov E."/>
            <person name="Elzer P.H."/>
            <person name="Hagius S."/>
            <person name="O'Callaghan D."/>
            <person name="Letesson J.J."/>
            <person name="Haselkorn R."/>
            <person name="Kyrpides N."/>
            <person name="Overbeek R."/>
        </authorList>
    </citation>
    <scope>NUCLEOTIDE SEQUENCE [LARGE SCALE GENOMIC DNA]</scope>
    <source>
        <strain evidence="3">ATCC 23456 / CCUG 17765 / NCTC 10094 / 16M</strain>
    </source>
</reference>
<evidence type="ECO:0000313" key="3">
    <source>
        <dbReference type="Proteomes" id="UP000000419"/>
    </source>
</evidence>
<dbReference type="KEGG" id="bme:BMEI0917"/>
<keyword evidence="3" id="KW-1185">Reference proteome</keyword>
<dbReference type="AlphaFoldDB" id="Q8YH87"/>
<dbReference type="Proteomes" id="UP000000419">
    <property type="component" value="Chromosome I"/>
</dbReference>
<evidence type="ECO:0000259" key="1">
    <source>
        <dbReference type="Pfam" id="PF00881"/>
    </source>
</evidence>
<dbReference type="KEGG" id="bmel:DK63_505"/>
<dbReference type="PATRIC" id="fig|224914.52.peg.527"/>
<evidence type="ECO:0000313" key="2">
    <source>
        <dbReference type="EMBL" id="AAL52098.1"/>
    </source>
</evidence>
<protein>
    <submittedName>
        <fullName evidence="2">Nitroreductase family</fullName>
    </submittedName>
</protein>
<dbReference type="InterPro" id="IPR000415">
    <property type="entry name" value="Nitroreductase-like"/>
</dbReference>